<feature type="compositionally biased region" description="Acidic residues" evidence="1">
    <location>
        <begin position="67"/>
        <end position="78"/>
    </location>
</feature>
<reference evidence="2" key="1">
    <citation type="journal article" date="2023" name="IScience">
        <title>Live-bearing cockroach genome reveals convergent evolutionary mechanisms linked to viviparity in insects and beyond.</title>
        <authorList>
            <person name="Fouks B."/>
            <person name="Harrison M.C."/>
            <person name="Mikhailova A.A."/>
            <person name="Marchal E."/>
            <person name="English S."/>
            <person name="Carruthers M."/>
            <person name="Jennings E.C."/>
            <person name="Chiamaka E.L."/>
            <person name="Frigard R.A."/>
            <person name="Pippel M."/>
            <person name="Attardo G.M."/>
            <person name="Benoit J.B."/>
            <person name="Bornberg-Bauer E."/>
            <person name="Tobe S.S."/>
        </authorList>
    </citation>
    <scope>NUCLEOTIDE SEQUENCE</scope>
    <source>
        <strain evidence="2">Stay&amp;Tobe</strain>
    </source>
</reference>
<dbReference type="Proteomes" id="UP001233999">
    <property type="component" value="Unassembled WGS sequence"/>
</dbReference>
<evidence type="ECO:0000313" key="3">
    <source>
        <dbReference type="Proteomes" id="UP001233999"/>
    </source>
</evidence>
<comment type="caution">
    <text evidence="2">The sequence shown here is derived from an EMBL/GenBank/DDBJ whole genome shotgun (WGS) entry which is preliminary data.</text>
</comment>
<keyword evidence="3" id="KW-1185">Reference proteome</keyword>
<proteinExistence type="predicted"/>
<name>A0AAD7ZEF0_DIPPU</name>
<organism evidence="2 3">
    <name type="scientific">Diploptera punctata</name>
    <name type="common">Pacific beetle cockroach</name>
    <dbReference type="NCBI Taxonomy" id="6984"/>
    <lineage>
        <taxon>Eukaryota</taxon>
        <taxon>Metazoa</taxon>
        <taxon>Ecdysozoa</taxon>
        <taxon>Arthropoda</taxon>
        <taxon>Hexapoda</taxon>
        <taxon>Insecta</taxon>
        <taxon>Pterygota</taxon>
        <taxon>Neoptera</taxon>
        <taxon>Polyneoptera</taxon>
        <taxon>Dictyoptera</taxon>
        <taxon>Blattodea</taxon>
        <taxon>Blaberoidea</taxon>
        <taxon>Blaberidae</taxon>
        <taxon>Diplopterinae</taxon>
        <taxon>Diploptera</taxon>
    </lineage>
</organism>
<reference evidence="2" key="2">
    <citation type="submission" date="2023-05" db="EMBL/GenBank/DDBJ databases">
        <authorList>
            <person name="Fouks B."/>
        </authorList>
    </citation>
    <scope>NUCLEOTIDE SEQUENCE</scope>
    <source>
        <strain evidence="2">Stay&amp;Tobe</strain>
        <tissue evidence="2">Testes</tissue>
    </source>
</reference>
<evidence type="ECO:0000256" key="1">
    <source>
        <dbReference type="SAM" id="MobiDB-lite"/>
    </source>
</evidence>
<dbReference type="AlphaFoldDB" id="A0AAD7ZEF0"/>
<protein>
    <submittedName>
        <fullName evidence="2">Uncharacterized protein</fullName>
    </submittedName>
</protein>
<evidence type="ECO:0000313" key="2">
    <source>
        <dbReference type="EMBL" id="KAJ9578835.1"/>
    </source>
</evidence>
<accession>A0AAD7ZEF0</accession>
<sequence>MTSSGRLKKPSLTQICEWIVAAWDLMPQDMVSKSFKVTSISNAMDGTEYDALWAASSSSQDSRGCDDESDLDALSDEQ</sequence>
<gene>
    <name evidence="2" type="ORF">L9F63_004939</name>
</gene>
<dbReference type="EMBL" id="JASPKZ010008858">
    <property type="protein sequence ID" value="KAJ9578835.1"/>
    <property type="molecule type" value="Genomic_DNA"/>
</dbReference>
<feature type="region of interest" description="Disordered" evidence="1">
    <location>
        <begin position="55"/>
        <end position="78"/>
    </location>
</feature>